<dbReference type="OrthoDB" id="272777at2"/>
<dbReference type="EMBL" id="CP043538">
    <property type="protein sequence ID" value="QGY03142.1"/>
    <property type="molecule type" value="Genomic_DNA"/>
</dbReference>
<feature type="transmembrane region" description="Helical" evidence="5">
    <location>
        <begin position="45"/>
        <end position="66"/>
    </location>
</feature>
<feature type="transmembrane region" description="Helical" evidence="5">
    <location>
        <begin position="164"/>
        <end position="182"/>
    </location>
</feature>
<feature type="transmembrane region" description="Helical" evidence="5">
    <location>
        <begin position="142"/>
        <end position="158"/>
    </location>
</feature>
<organism evidence="7 8">
    <name type="scientific">Methylobacterium mesophilicum SR1.6/6</name>
    <dbReference type="NCBI Taxonomy" id="908290"/>
    <lineage>
        <taxon>Bacteria</taxon>
        <taxon>Pseudomonadati</taxon>
        <taxon>Pseudomonadota</taxon>
        <taxon>Alphaproteobacteria</taxon>
        <taxon>Hyphomicrobiales</taxon>
        <taxon>Methylobacteriaceae</taxon>
        <taxon>Methylobacterium</taxon>
    </lineage>
</organism>
<dbReference type="Proteomes" id="UP000012488">
    <property type="component" value="Chromosome"/>
</dbReference>
<evidence type="ECO:0000259" key="6">
    <source>
        <dbReference type="PROSITE" id="PS50850"/>
    </source>
</evidence>
<protein>
    <submittedName>
        <fullName evidence="7">MFS transporter</fullName>
    </submittedName>
</protein>
<dbReference type="GO" id="GO:0016020">
    <property type="term" value="C:membrane"/>
    <property type="evidence" value="ECO:0007669"/>
    <property type="project" value="UniProtKB-SubCell"/>
</dbReference>
<evidence type="ECO:0000256" key="5">
    <source>
        <dbReference type="SAM" id="Phobius"/>
    </source>
</evidence>
<dbReference type="SUPFAM" id="SSF103473">
    <property type="entry name" value="MFS general substrate transporter"/>
    <property type="match status" value="1"/>
</dbReference>
<dbReference type="RefSeq" id="WP_010682226.1">
    <property type="nucleotide sequence ID" value="NZ_CP043538.1"/>
</dbReference>
<dbReference type="Gene3D" id="1.20.1250.20">
    <property type="entry name" value="MFS general substrate transporter like domains"/>
    <property type="match status" value="2"/>
</dbReference>
<keyword evidence="4 5" id="KW-0472">Membrane</keyword>
<dbReference type="KEGG" id="mmes:MMSR116_15565"/>
<feature type="transmembrane region" description="Helical" evidence="5">
    <location>
        <begin position="230"/>
        <end position="251"/>
    </location>
</feature>
<proteinExistence type="predicted"/>
<feature type="transmembrane region" description="Helical" evidence="5">
    <location>
        <begin position="271"/>
        <end position="292"/>
    </location>
</feature>
<dbReference type="PANTHER" id="PTHR11662:SF399">
    <property type="entry name" value="FI19708P1-RELATED"/>
    <property type="match status" value="1"/>
</dbReference>
<dbReference type="InterPro" id="IPR050382">
    <property type="entry name" value="MFS_Na/Anion_cotransporter"/>
</dbReference>
<sequence length="437" mass="47022">MPRLRWLMIGLCMAANAINYIDRANLAVAAPSMSKELGLDATDMGLILSGFFWTYAIMQLPFGYVADRVGPRLSLMVAVVWWSACTALTAVGRGFLSLLGLRMLLGVGEAGAYPSFAKVAASWFPRSERSFASSIFDSGSRVGSALAIPLVTWVIATLGWRESFVVTGLLGFAWAVFWMWLYREPEDHPGVSREELARLRAGQERPQVTETRDAPQGAVPWLSLFRYRTVWGMMAGFFCLNFVIYFFITWFPTYLVKARGFSLAELGTLGSLPALASIPAGWLGGFASDALYRRGWSLTAARKTCLVGGMLMSSVITLSLIAPNIYVALLCFAVAYGSLAFTAASIWALPGDVAPTPAHVASIGGIQNFASNVAGIVTTTFTGVMLTITQGSFAIPLIVAGGFCLLGAFIYLFVVGEIAPLPVRDASAPALQPRAAR</sequence>
<dbReference type="InterPro" id="IPR036259">
    <property type="entry name" value="MFS_trans_sf"/>
</dbReference>
<evidence type="ECO:0000313" key="8">
    <source>
        <dbReference type="Proteomes" id="UP000012488"/>
    </source>
</evidence>
<feature type="transmembrane region" description="Helical" evidence="5">
    <location>
        <begin position="304"/>
        <end position="321"/>
    </location>
</feature>
<gene>
    <name evidence="7" type="ORF">MMSR116_15565</name>
</gene>
<evidence type="ECO:0000256" key="3">
    <source>
        <dbReference type="ARBA" id="ARBA00022989"/>
    </source>
</evidence>
<dbReference type="PROSITE" id="PS50850">
    <property type="entry name" value="MFS"/>
    <property type="match status" value="1"/>
</dbReference>
<dbReference type="GO" id="GO:0022857">
    <property type="term" value="F:transmembrane transporter activity"/>
    <property type="evidence" value="ECO:0007669"/>
    <property type="project" value="InterPro"/>
</dbReference>
<dbReference type="InterPro" id="IPR011701">
    <property type="entry name" value="MFS"/>
</dbReference>
<feature type="transmembrane region" description="Helical" evidence="5">
    <location>
        <begin position="73"/>
        <end position="95"/>
    </location>
</feature>
<reference evidence="7 8" key="1">
    <citation type="journal article" date="2012" name="Genet. Mol. Biol.">
        <title>Analysis of 16S rRNA and mxaF genes revealing insights into Methylobacterium niche-specific plant association.</title>
        <authorList>
            <person name="Dourado M.N."/>
            <person name="Andreote F.D."/>
            <person name="Dini-Andreote F."/>
            <person name="Conti R."/>
            <person name="Araujo J.M."/>
            <person name="Araujo W.L."/>
        </authorList>
    </citation>
    <scope>NUCLEOTIDE SEQUENCE [LARGE SCALE GENOMIC DNA]</scope>
    <source>
        <strain evidence="7 8">SR1.6/6</strain>
    </source>
</reference>
<evidence type="ECO:0000313" key="7">
    <source>
        <dbReference type="EMBL" id="QGY03142.1"/>
    </source>
</evidence>
<feature type="transmembrane region" description="Helical" evidence="5">
    <location>
        <begin position="394"/>
        <end position="414"/>
    </location>
</feature>
<evidence type="ECO:0000256" key="1">
    <source>
        <dbReference type="ARBA" id="ARBA00004141"/>
    </source>
</evidence>
<accession>A0A6B9FMB1</accession>
<name>A0A6B9FMB1_9HYPH</name>
<feature type="transmembrane region" description="Helical" evidence="5">
    <location>
        <begin position="369"/>
        <end position="388"/>
    </location>
</feature>
<dbReference type="CDD" id="cd17319">
    <property type="entry name" value="MFS_ExuT_GudP_like"/>
    <property type="match status" value="1"/>
</dbReference>
<evidence type="ECO:0000256" key="4">
    <source>
        <dbReference type="ARBA" id="ARBA00023136"/>
    </source>
</evidence>
<comment type="subcellular location">
    <subcellularLocation>
        <location evidence="1">Membrane</location>
        <topology evidence="1">Multi-pass membrane protein</topology>
    </subcellularLocation>
</comment>
<feature type="transmembrane region" description="Helical" evidence="5">
    <location>
        <begin position="327"/>
        <end position="349"/>
    </location>
</feature>
<dbReference type="AlphaFoldDB" id="A0A6B9FMB1"/>
<reference evidence="7 8" key="2">
    <citation type="journal article" date="2013" name="Genome Announc.">
        <title>Draft Genome Sequence of Methylobacterium mesophilicum Strain SR1.6/6, Isolated from Citrus sinensis.</title>
        <authorList>
            <person name="Marinho Almeida D."/>
            <person name="Dini-Andreote F."/>
            <person name="Camargo Neves A.A."/>
            <person name="Juca Ramos R.T."/>
            <person name="Andreote F.D."/>
            <person name="Carneiro A.R."/>
            <person name="Oliveira de Souza Lima A."/>
            <person name="Caracciolo Gomes de Sa P.H."/>
            <person name="Ribeiro Barbosa M.S."/>
            <person name="Araujo W.L."/>
            <person name="Silva A."/>
        </authorList>
    </citation>
    <scope>NUCLEOTIDE SEQUENCE [LARGE SCALE GENOMIC DNA]</scope>
    <source>
        <strain evidence="7 8">SR1.6/6</strain>
    </source>
</reference>
<feature type="domain" description="Major facilitator superfamily (MFS) profile" evidence="6">
    <location>
        <begin position="8"/>
        <end position="419"/>
    </location>
</feature>
<dbReference type="InterPro" id="IPR020846">
    <property type="entry name" value="MFS_dom"/>
</dbReference>
<dbReference type="PANTHER" id="PTHR11662">
    <property type="entry name" value="SOLUTE CARRIER FAMILY 17"/>
    <property type="match status" value="1"/>
</dbReference>
<keyword evidence="3 5" id="KW-1133">Transmembrane helix</keyword>
<evidence type="ECO:0000256" key="2">
    <source>
        <dbReference type="ARBA" id="ARBA00022692"/>
    </source>
</evidence>
<keyword evidence="2 5" id="KW-0812">Transmembrane</keyword>
<dbReference type="Pfam" id="PF07690">
    <property type="entry name" value="MFS_1"/>
    <property type="match status" value="1"/>
</dbReference>